<dbReference type="FunFam" id="3.30.160.60:FF:000139">
    <property type="entry name" value="zinc finger protein 1 homolog"/>
    <property type="match status" value="1"/>
</dbReference>
<keyword evidence="6" id="KW-0862">Zinc</keyword>
<reference evidence="14" key="1">
    <citation type="submission" date="2022-07" db="EMBL/GenBank/DDBJ databases">
        <authorList>
            <person name="Trinca V."/>
            <person name="Uliana J.V.C."/>
            <person name="Torres T.T."/>
            <person name="Ward R.J."/>
            <person name="Monesi N."/>
        </authorList>
    </citation>
    <scope>NUCLEOTIDE SEQUENCE</scope>
    <source>
        <strain evidence="14">HSMRA1968</strain>
        <tissue evidence="14">Whole embryos</tissue>
    </source>
</reference>
<keyword evidence="7" id="KW-0805">Transcription regulation</keyword>
<comment type="subcellular location">
    <subcellularLocation>
        <location evidence="1">Nucleus</location>
    </subcellularLocation>
</comment>
<keyword evidence="5 11" id="KW-0863">Zinc-finger</keyword>
<dbReference type="AlphaFoldDB" id="A0A9Q0N8R8"/>
<keyword evidence="9" id="KW-0804">Transcription</keyword>
<keyword evidence="8" id="KW-0238">DNA-binding</keyword>
<feature type="domain" description="C2H2-type" evidence="13">
    <location>
        <begin position="451"/>
        <end position="475"/>
    </location>
</feature>
<dbReference type="PANTHER" id="PTHR24393:SF15">
    <property type="entry name" value="IP01243P-RELATED"/>
    <property type="match status" value="1"/>
</dbReference>
<keyword evidence="10" id="KW-0539">Nucleus</keyword>
<name>A0A9Q0N8R8_9DIPT</name>
<dbReference type="GO" id="GO:0000978">
    <property type="term" value="F:RNA polymerase II cis-regulatory region sequence-specific DNA binding"/>
    <property type="evidence" value="ECO:0007669"/>
    <property type="project" value="TreeGrafter"/>
</dbReference>
<evidence type="ECO:0000256" key="6">
    <source>
        <dbReference type="ARBA" id="ARBA00022833"/>
    </source>
</evidence>
<dbReference type="FunFam" id="3.30.160.60:FF:000446">
    <property type="entry name" value="Zinc finger protein"/>
    <property type="match status" value="2"/>
</dbReference>
<comment type="similarity">
    <text evidence="2">Belongs to the krueppel C2H2-type zinc-finger protein family.</text>
</comment>
<keyword evidence="4" id="KW-0677">Repeat</keyword>
<dbReference type="SMART" id="SM00355">
    <property type="entry name" value="ZnF_C2H2"/>
    <property type="match status" value="28"/>
</dbReference>
<dbReference type="PROSITE" id="PS00028">
    <property type="entry name" value="ZINC_FINGER_C2H2_1"/>
    <property type="match status" value="21"/>
</dbReference>
<evidence type="ECO:0000256" key="10">
    <source>
        <dbReference type="ARBA" id="ARBA00023242"/>
    </source>
</evidence>
<dbReference type="GO" id="GO:0003682">
    <property type="term" value="F:chromatin binding"/>
    <property type="evidence" value="ECO:0007669"/>
    <property type="project" value="UniProtKB-ARBA"/>
</dbReference>
<dbReference type="Pfam" id="PF13912">
    <property type="entry name" value="zf-C2H2_6"/>
    <property type="match status" value="1"/>
</dbReference>
<dbReference type="GO" id="GO:0040029">
    <property type="term" value="P:epigenetic regulation of gene expression"/>
    <property type="evidence" value="ECO:0007669"/>
    <property type="project" value="UniProtKB-ARBA"/>
</dbReference>
<feature type="domain" description="C2H2-type" evidence="13">
    <location>
        <begin position="803"/>
        <end position="830"/>
    </location>
</feature>
<protein>
    <submittedName>
        <fullName evidence="14">Zinc finger protein</fullName>
    </submittedName>
</protein>
<feature type="domain" description="C2H2-type" evidence="13">
    <location>
        <begin position="894"/>
        <end position="921"/>
    </location>
</feature>
<evidence type="ECO:0000256" key="4">
    <source>
        <dbReference type="ARBA" id="ARBA00022737"/>
    </source>
</evidence>
<evidence type="ECO:0000256" key="5">
    <source>
        <dbReference type="ARBA" id="ARBA00022771"/>
    </source>
</evidence>
<feature type="domain" description="C2H2-type" evidence="13">
    <location>
        <begin position="273"/>
        <end position="300"/>
    </location>
</feature>
<dbReference type="InterPro" id="IPR013087">
    <property type="entry name" value="Znf_C2H2_type"/>
</dbReference>
<feature type="domain" description="C2H2-type" evidence="13">
    <location>
        <begin position="866"/>
        <end position="890"/>
    </location>
</feature>
<feature type="compositionally biased region" description="Polar residues" evidence="12">
    <location>
        <begin position="1"/>
        <end position="17"/>
    </location>
</feature>
<evidence type="ECO:0000256" key="3">
    <source>
        <dbReference type="ARBA" id="ARBA00022723"/>
    </source>
</evidence>
<feature type="domain" description="C2H2-type" evidence="13">
    <location>
        <begin position="245"/>
        <end position="272"/>
    </location>
</feature>
<dbReference type="SUPFAM" id="SSF57667">
    <property type="entry name" value="beta-beta-alpha zinc fingers"/>
    <property type="match status" value="15"/>
</dbReference>
<feature type="domain" description="C2H2-type" evidence="13">
    <location>
        <begin position="301"/>
        <end position="328"/>
    </location>
</feature>
<comment type="caution">
    <text evidence="14">The sequence shown here is derived from an EMBL/GenBank/DDBJ whole genome shotgun (WGS) entry which is preliminary data.</text>
</comment>
<dbReference type="GO" id="GO:0005634">
    <property type="term" value="C:nucleus"/>
    <property type="evidence" value="ECO:0007669"/>
    <property type="project" value="UniProtKB-SubCell"/>
</dbReference>
<feature type="region of interest" description="Disordered" evidence="12">
    <location>
        <begin position="1"/>
        <end position="51"/>
    </location>
</feature>
<evidence type="ECO:0000256" key="11">
    <source>
        <dbReference type="PROSITE-ProRule" id="PRU00042"/>
    </source>
</evidence>
<dbReference type="FunFam" id="3.30.160.60:FF:000690">
    <property type="entry name" value="Zinc finger protein 354C"/>
    <property type="match status" value="1"/>
</dbReference>
<feature type="domain" description="C2H2-type" evidence="13">
    <location>
        <begin position="178"/>
        <end position="205"/>
    </location>
</feature>
<evidence type="ECO:0000259" key="13">
    <source>
        <dbReference type="PROSITE" id="PS50157"/>
    </source>
</evidence>
<dbReference type="OrthoDB" id="7774636at2759"/>
<feature type="domain" description="C2H2-type" evidence="13">
    <location>
        <begin position="150"/>
        <end position="177"/>
    </location>
</feature>
<feature type="domain" description="C2H2-type" evidence="13">
    <location>
        <begin position="122"/>
        <end position="149"/>
    </location>
</feature>
<dbReference type="Proteomes" id="UP001151699">
    <property type="component" value="Chromosome A"/>
</dbReference>
<evidence type="ECO:0000256" key="8">
    <source>
        <dbReference type="ARBA" id="ARBA00023125"/>
    </source>
</evidence>
<feature type="domain" description="C2H2-type" evidence="13">
    <location>
        <begin position="838"/>
        <end position="865"/>
    </location>
</feature>
<feature type="domain" description="C2H2-type" evidence="13">
    <location>
        <begin position="565"/>
        <end position="592"/>
    </location>
</feature>
<dbReference type="PANTHER" id="PTHR24393">
    <property type="entry name" value="ZINC FINGER PROTEIN"/>
    <property type="match status" value="1"/>
</dbReference>
<dbReference type="GO" id="GO:0008270">
    <property type="term" value="F:zinc ion binding"/>
    <property type="evidence" value="ECO:0007669"/>
    <property type="project" value="UniProtKB-KW"/>
</dbReference>
<dbReference type="FunFam" id="3.30.160.60:FF:001370">
    <property type="entry name" value="Zinc finger protein"/>
    <property type="match status" value="1"/>
</dbReference>
<feature type="domain" description="C2H2-type" evidence="13">
    <location>
        <begin position="656"/>
        <end position="680"/>
    </location>
</feature>
<feature type="domain" description="C2H2-type" evidence="13">
    <location>
        <begin position="332"/>
        <end position="359"/>
    </location>
</feature>
<keyword evidence="3" id="KW-0479">Metal-binding</keyword>
<feature type="domain" description="C2H2-type" evidence="13">
    <location>
        <begin position="593"/>
        <end position="620"/>
    </location>
</feature>
<feature type="domain" description="C2H2-type" evidence="13">
    <location>
        <begin position="360"/>
        <end position="387"/>
    </location>
</feature>
<evidence type="ECO:0000256" key="2">
    <source>
        <dbReference type="ARBA" id="ARBA00006991"/>
    </source>
</evidence>
<keyword evidence="15" id="KW-1185">Reference proteome</keyword>
<evidence type="ECO:0000256" key="1">
    <source>
        <dbReference type="ARBA" id="ARBA00004123"/>
    </source>
</evidence>
<evidence type="ECO:0000313" key="14">
    <source>
        <dbReference type="EMBL" id="KAJ6645873.1"/>
    </source>
</evidence>
<feature type="domain" description="C2H2-type" evidence="13">
    <location>
        <begin position="479"/>
        <end position="506"/>
    </location>
</feature>
<dbReference type="Pfam" id="PF00096">
    <property type="entry name" value="zf-C2H2"/>
    <property type="match status" value="8"/>
</dbReference>
<evidence type="ECO:0000256" key="12">
    <source>
        <dbReference type="SAM" id="MobiDB-lite"/>
    </source>
</evidence>
<gene>
    <name evidence="14" type="primary">ZNF91_10</name>
    <name evidence="14" type="ORF">Bhyg_01082</name>
</gene>
<dbReference type="Gene3D" id="3.30.160.60">
    <property type="entry name" value="Classic Zinc Finger"/>
    <property type="match status" value="18"/>
</dbReference>
<dbReference type="FunFam" id="3.30.160.60:FF:001156">
    <property type="entry name" value="Zinc finger protein 407"/>
    <property type="match status" value="1"/>
</dbReference>
<evidence type="ECO:0000313" key="15">
    <source>
        <dbReference type="Proteomes" id="UP001151699"/>
    </source>
</evidence>
<dbReference type="GO" id="GO:0001228">
    <property type="term" value="F:DNA-binding transcription activator activity, RNA polymerase II-specific"/>
    <property type="evidence" value="ECO:0007669"/>
    <property type="project" value="TreeGrafter"/>
</dbReference>
<feature type="domain" description="C2H2-type" evidence="13">
    <location>
        <begin position="423"/>
        <end position="450"/>
    </location>
</feature>
<feature type="domain" description="C2H2-type" evidence="13">
    <location>
        <begin position="628"/>
        <end position="655"/>
    </location>
</feature>
<feature type="domain" description="C2H2-type" evidence="13">
    <location>
        <begin position="388"/>
        <end position="415"/>
    </location>
</feature>
<evidence type="ECO:0000256" key="9">
    <source>
        <dbReference type="ARBA" id="ARBA00023163"/>
    </source>
</evidence>
<dbReference type="EMBL" id="WJQU01000001">
    <property type="protein sequence ID" value="KAJ6645873.1"/>
    <property type="molecule type" value="Genomic_DNA"/>
</dbReference>
<sequence>MQTDSHLVEETGSTSGMTIKVEPELHLEDQDSEIQSSQVLDEDSSSSENEFYKNVTEKQRKAALKHNECFICKKRLKSFAAFKRHVMTHINAKKFKCHLCEKQFSEARYLADHFLVHSGNPHTCHICQKNFANSRSLLGHIRIHTGEKRYKCKVCDKAFTESSTRTKHMATHSTEHPFKCNLCDKAFSRKSNLQRHAEIHVREQMKLTIDEFGQECPICFKNITGDFKRHVKYHEKADSGADRKYSCEVCGASYNLAANLQAHMWRHTGKKEFTCDICSKEFSHISNIKKHMKIHSGDKKFVCHLCPKAFVMRSLLQRHLRTHSVERKEKNFLCDLCSKSFTERGSLNFHLLTHAGVKPHVCKECPKAFYTKSLLQKHQKLRLPEKTFRCGYCHSAFSRKRSLVLHMISHHTKVDVKGEGERFTCEICPTTFKTMKRLRCHRKEHSNLGSYNCEFCPKVFSNFNKLETHVENLHTPKFFNCTFCLKAFSSSERLHQHSEKHISEKLLSPCTICHKVFDISVNMERHIAICQILIGMPLQEELRTANTSIEHGNTLNLSQKRVKPHVCKECPKAFYTKSLLQKHQNVHLPEKPFRCGYCPSTFSHKRSLVLHLISHDTKVDVKGEGERFTCEICPATFTTMKHLRCHRKEHSNLGSYNCEFCPKAFSNFNKLESHVENLHTPKFFNCTSCSEAFSSSERVEQHCEKHISEKLLSPCTICHKVFHFSVNMESHIARCQNLIGMPLQEELRTANTSIEHGNTLNLSPTFYHRYGVKPHVCKECPKAFYTKSLLQKHQKLRLPEKTFRCGYCHSAFSRKRSLVLHMISHHTKVDVKGEGERFTCEICPTTFKTMKRLRCHRKEHSNLGSYNCEFCPKAFSNFNKLETHVENLHTPKFFNCTDCSEAFSSSERLHQHSEKHILEKRLSPCTICHKVFDISVNMERHIAICQILIGMPLQEELRTANTSIEHGNTLNLSQKSTTQRSVKKLSKYP</sequence>
<accession>A0A9Q0N8R8</accession>
<dbReference type="GO" id="GO:0000785">
    <property type="term" value="C:chromatin"/>
    <property type="evidence" value="ECO:0007669"/>
    <property type="project" value="UniProtKB-ARBA"/>
</dbReference>
<proteinExistence type="inferred from homology"/>
<feature type="domain" description="C2H2-type" evidence="13">
    <location>
        <begin position="775"/>
        <end position="802"/>
    </location>
</feature>
<dbReference type="FunFam" id="3.30.160.60:FF:000100">
    <property type="entry name" value="Zinc finger 45-like"/>
    <property type="match status" value="1"/>
</dbReference>
<dbReference type="PROSITE" id="PS50157">
    <property type="entry name" value="ZINC_FINGER_C2H2_2"/>
    <property type="match status" value="23"/>
</dbReference>
<feature type="domain" description="C2H2-type" evidence="13">
    <location>
        <begin position="95"/>
        <end position="122"/>
    </location>
</feature>
<organism evidence="14 15">
    <name type="scientific">Pseudolycoriella hygida</name>
    <dbReference type="NCBI Taxonomy" id="35572"/>
    <lineage>
        <taxon>Eukaryota</taxon>
        <taxon>Metazoa</taxon>
        <taxon>Ecdysozoa</taxon>
        <taxon>Arthropoda</taxon>
        <taxon>Hexapoda</taxon>
        <taxon>Insecta</taxon>
        <taxon>Pterygota</taxon>
        <taxon>Neoptera</taxon>
        <taxon>Endopterygota</taxon>
        <taxon>Diptera</taxon>
        <taxon>Nematocera</taxon>
        <taxon>Sciaroidea</taxon>
        <taxon>Sciaridae</taxon>
        <taxon>Pseudolycoriella</taxon>
    </lineage>
</organism>
<dbReference type="InterPro" id="IPR036236">
    <property type="entry name" value="Znf_C2H2_sf"/>
</dbReference>
<feature type="domain" description="C2H2-type" evidence="13">
    <location>
        <begin position="684"/>
        <end position="711"/>
    </location>
</feature>
<evidence type="ECO:0000256" key="7">
    <source>
        <dbReference type="ARBA" id="ARBA00023015"/>
    </source>
</evidence>